<evidence type="ECO:0000256" key="1">
    <source>
        <dbReference type="ARBA" id="ARBA00001974"/>
    </source>
</evidence>
<dbReference type="InterPro" id="IPR000960">
    <property type="entry name" value="Flavin_mOase"/>
</dbReference>
<dbReference type="SUPFAM" id="SSF51905">
    <property type="entry name" value="FAD/NAD(P)-binding domain"/>
    <property type="match status" value="1"/>
</dbReference>
<dbReference type="GO" id="GO:0004499">
    <property type="term" value="F:N,N-dimethylaniline monooxygenase activity"/>
    <property type="evidence" value="ECO:0007669"/>
    <property type="project" value="InterPro"/>
</dbReference>
<dbReference type="EMBL" id="GECZ01016849">
    <property type="protein sequence ID" value="JAS52920.1"/>
    <property type="molecule type" value="Transcribed_RNA"/>
</dbReference>
<comment type="similarity">
    <text evidence="2 8">Belongs to the FMO family.</text>
</comment>
<name>A0A1B6FRV7_9HEMI</name>
<dbReference type="Gene3D" id="3.50.50.60">
    <property type="entry name" value="FAD/NAD(P)-binding domain"/>
    <property type="match status" value="1"/>
</dbReference>
<evidence type="ECO:0000256" key="5">
    <source>
        <dbReference type="ARBA" id="ARBA00022857"/>
    </source>
</evidence>
<keyword evidence="4 8" id="KW-0274">FAD</keyword>
<dbReference type="PANTHER" id="PTHR23023">
    <property type="entry name" value="DIMETHYLANILINE MONOOXYGENASE"/>
    <property type="match status" value="1"/>
</dbReference>
<dbReference type="FunFam" id="3.50.50.60:FF:000138">
    <property type="entry name" value="Flavin-containing monooxygenase"/>
    <property type="match status" value="1"/>
</dbReference>
<dbReference type="InterPro" id="IPR020946">
    <property type="entry name" value="Flavin_mOase-like"/>
</dbReference>
<dbReference type="InterPro" id="IPR036188">
    <property type="entry name" value="FAD/NAD-bd_sf"/>
</dbReference>
<dbReference type="AlphaFoldDB" id="A0A1B6FRV7"/>
<evidence type="ECO:0000313" key="9">
    <source>
        <dbReference type="EMBL" id="JAS52920.1"/>
    </source>
</evidence>
<evidence type="ECO:0000256" key="4">
    <source>
        <dbReference type="ARBA" id="ARBA00022827"/>
    </source>
</evidence>
<keyword evidence="5" id="KW-0521">NADP</keyword>
<reference evidence="9" key="1">
    <citation type="submission" date="2015-11" db="EMBL/GenBank/DDBJ databases">
        <title>De novo transcriptome assembly of four potential Pierce s Disease insect vectors from Arizona vineyards.</title>
        <authorList>
            <person name="Tassone E.E."/>
        </authorList>
    </citation>
    <scope>NUCLEOTIDE SEQUENCE</scope>
</reference>
<evidence type="ECO:0000256" key="7">
    <source>
        <dbReference type="ARBA" id="ARBA00023033"/>
    </source>
</evidence>
<keyword evidence="3 8" id="KW-0285">Flavoprotein</keyword>
<evidence type="ECO:0000256" key="8">
    <source>
        <dbReference type="RuleBase" id="RU361177"/>
    </source>
</evidence>
<comment type="cofactor">
    <cofactor evidence="1 8">
        <name>FAD</name>
        <dbReference type="ChEBI" id="CHEBI:57692"/>
    </cofactor>
</comment>
<evidence type="ECO:0000256" key="6">
    <source>
        <dbReference type="ARBA" id="ARBA00023002"/>
    </source>
</evidence>
<dbReference type="GO" id="GO:0050661">
    <property type="term" value="F:NADP binding"/>
    <property type="evidence" value="ECO:0007669"/>
    <property type="project" value="InterPro"/>
</dbReference>
<accession>A0A1B6FRV7</accession>
<proteinExistence type="inferred from homology"/>
<evidence type="ECO:0000256" key="2">
    <source>
        <dbReference type="ARBA" id="ARBA00009183"/>
    </source>
</evidence>
<dbReference type="EC" id="1.-.-.-" evidence="8"/>
<keyword evidence="7 8" id="KW-0503">Monooxygenase</keyword>
<sequence length="108" mass="12231">MGNFPGIDDFKGEVMHSHSYRTPEKFSNKTVLICGAGPSGIDITYDLTSYASKVYFSHRIPQVKQNEFPENVEHVPVVRVVKEDHVIFEDGTKSGYIDIILMCTEQIH</sequence>
<dbReference type="Pfam" id="PF00743">
    <property type="entry name" value="FMO-like"/>
    <property type="match status" value="1"/>
</dbReference>
<dbReference type="GO" id="GO:0050660">
    <property type="term" value="F:flavin adenine dinucleotide binding"/>
    <property type="evidence" value="ECO:0007669"/>
    <property type="project" value="InterPro"/>
</dbReference>
<dbReference type="InterPro" id="IPR050346">
    <property type="entry name" value="FMO-like"/>
</dbReference>
<dbReference type="PRINTS" id="PR00370">
    <property type="entry name" value="FMOXYGENASE"/>
</dbReference>
<keyword evidence="6 8" id="KW-0560">Oxidoreductase</keyword>
<protein>
    <recommendedName>
        <fullName evidence="8">Flavin-containing monooxygenase</fullName>
        <ecNumber evidence="8">1.-.-.-</ecNumber>
    </recommendedName>
</protein>
<gene>
    <name evidence="9" type="ORF">g.8637</name>
</gene>
<organism evidence="9">
    <name type="scientific">Cuerna arida</name>
    <dbReference type="NCBI Taxonomy" id="1464854"/>
    <lineage>
        <taxon>Eukaryota</taxon>
        <taxon>Metazoa</taxon>
        <taxon>Ecdysozoa</taxon>
        <taxon>Arthropoda</taxon>
        <taxon>Hexapoda</taxon>
        <taxon>Insecta</taxon>
        <taxon>Pterygota</taxon>
        <taxon>Neoptera</taxon>
        <taxon>Paraneoptera</taxon>
        <taxon>Hemiptera</taxon>
        <taxon>Auchenorrhyncha</taxon>
        <taxon>Membracoidea</taxon>
        <taxon>Cicadellidae</taxon>
        <taxon>Cicadellinae</taxon>
        <taxon>Proconiini</taxon>
        <taxon>Cuerna</taxon>
    </lineage>
</organism>
<evidence type="ECO:0000256" key="3">
    <source>
        <dbReference type="ARBA" id="ARBA00022630"/>
    </source>
</evidence>